<comment type="catalytic activity">
    <reaction evidence="1">
        <text>Release of the N-terminal residue from a tripeptide.</text>
        <dbReference type="EC" id="3.4.11.4"/>
    </reaction>
</comment>
<evidence type="ECO:0000256" key="1">
    <source>
        <dbReference type="ARBA" id="ARBA00000870"/>
    </source>
</evidence>
<dbReference type="GO" id="GO:0008237">
    <property type="term" value="F:metallopeptidase activity"/>
    <property type="evidence" value="ECO:0007669"/>
    <property type="project" value="UniProtKB-KW"/>
</dbReference>
<feature type="domain" description="Peptidase M20 dimerisation" evidence="12">
    <location>
        <begin position="210"/>
        <end position="309"/>
    </location>
</feature>
<dbReference type="GO" id="GO:0008270">
    <property type="term" value="F:zinc ion binding"/>
    <property type="evidence" value="ECO:0007669"/>
    <property type="project" value="InterPro"/>
</dbReference>
<keyword evidence="5 11" id="KW-0479">Metal-binding</keyword>
<dbReference type="InterPro" id="IPR002933">
    <property type="entry name" value="Peptidase_M20"/>
</dbReference>
<dbReference type="GO" id="GO:0005829">
    <property type="term" value="C:cytosol"/>
    <property type="evidence" value="ECO:0007669"/>
    <property type="project" value="TreeGrafter"/>
</dbReference>
<dbReference type="Gene3D" id="3.30.70.360">
    <property type="match status" value="1"/>
</dbReference>
<feature type="binding site" evidence="11">
    <location>
        <position position="201"/>
    </location>
    <ligand>
        <name>Zn(2+)</name>
        <dbReference type="ChEBI" id="CHEBI:29105"/>
        <label>1</label>
    </ligand>
</feature>
<feature type="binding site" evidence="11">
    <location>
        <position position="179"/>
    </location>
    <ligand>
        <name>Zn(2+)</name>
        <dbReference type="ChEBI" id="CHEBI:29105"/>
        <label>2</label>
    </ligand>
</feature>
<proteinExistence type="inferred from homology"/>
<evidence type="ECO:0000256" key="4">
    <source>
        <dbReference type="ARBA" id="ARBA00022670"/>
    </source>
</evidence>
<evidence type="ECO:0000256" key="10">
    <source>
        <dbReference type="PIRSR" id="PIRSR037215-1"/>
    </source>
</evidence>
<keyword evidence="6 13" id="KW-0378">Hydrolase</keyword>
<dbReference type="GO" id="GO:0006508">
    <property type="term" value="P:proteolysis"/>
    <property type="evidence" value="ECO:0007669"/>
    <property type="project" value="UniProtKB-UniRule"/>
</dbReference>
<evidence type="ECO:0000256" key="7">
    <source>
        <dbReference type="ARBA" id="ARBA00022833"/>
    </source>
</evidence>
<comment type="cofactor">
    <cofactor evidence="11">
        <name>Zn(2+)</name>
        <dbReference type="ChEBI" id="CHEBI:29105"/>
    </cofactor>
    <text evidence="11">Binds 2 Zn(2+) ions per subunit.</text>
</comment>
<accession>A0A5R9DXB8</accession>
<evidence type="ECO:0000259" key="12">
    <source>
        <dbReference type="Pfam" id="PF07687"/>
    </source>
</evidence>
<comment type="caution">
    <text evidence="13">The sequence shown here is derived from an EMBL/GenBank/DDBJ whole genome shotgun (WGS) entry which is preliminary data.</text>
</comment>
<evidence type="ECO:0000256" key="3">
    <source>
        <dbReference type="ARBA" id="ARBA00022438"/>
    </source>
</evidence>
<feature type="active site" evidence="10">
    <location>
        <position position="84"/>
    </location>
</feature>
<dbReference type="EC" id="3.4.11.4" evidence="9"/>
<dbReference type="SUPFAM" id="SSF55031">
    <property type="entry name" value="Bacterial exopeptidase dimerisation domain"/>
    <property type="match status" value="1"/>
</dbReference>
<dbReference type="NCBIfam" id="TIGR01882">
    <property type="entry name" value="peptidase-T"/>
    <property type="match status" value="1"/>
</dbReference>
<reference evidence="13 14" key="1">
    <citation type="submission" date="2019-05" db="EMBL/GenBank/DDBJ databases">
        <title>The metagenome of a microbial culture collection derived from dairy environment covers the genomic content of the human microbiome.</title>
        <authorList>
            <person name="Roder T."/>
            <person name="Wuthrich D."/>
            <person name="Sattari Z."/>
            <person name="Von Ah U."/>
            <person name="Bar C."/>
            <person name="Ronchi F."/>
            <person name="Macpherson A.J."/>
            <person name="Ganal-Vonarburg S.C."/>
            <person name="Bruggmann R."/>
            <person name="Vergeres G."/>
        </authorList>
    </citation>
    <scope>NUCLEOTIDE SEQUENCE [LARGE SCALE GENOMIC DNA]</scope>
    <source>
        <strain evidence="13 14">FAM 24227</strain>
    </source>
</reference>
<keyword evidence="8" id="KW-0482">Metalloprotease</keyword>
<dbReference type="InterPro" id="IPR011650">
    <property type="entry name" value="Peptidase_M20_dimer"/>
</dbReference>
<dbReference type="RefSeq" id="WP_138405221.1">
    <property type="nucleotide sequence ID" value="NZ_VBSP01000043.1"/>
</dbReference>
<keyword evidence="3 13" id="KW-0031">Aminopeptidase</keyword>
<keyword evidence="4" id="KW-0645">Protease</keyword>
<dbReference type="OrthoDB" id="9804934at2"/>
<dbReference type="PROSITE" id="PS00759">
    <property type="entry name" value="ARGE_DAPE_CPG2_2"/>
    <property type="match status" value="1"/>
</dbReference>
<feature type="binding site" evidence="11">
    <location>
        <position position="144"/>
    </location>
    <ligand>
        <name>Zn(2+)</name>
        <dbReference type="ChEBI" id="CHEBI:29105"/>
        <label>1</label>
    </ligand>
</feature>
<dbReference type="Pfam" id="PF01546">
    <property type="entry name" value="Peptidase_M20"/>
    <property type="match status" value="1"/>
</dbReference>
<evidence type="ECO:0000313" key="13">
    <source>
        <dbReference type="EMBL" id="TLQ39940.1"/>
    </source>
</evidence>
<organism evidence="13 14">
    <name type="scientific">Ruoffia tabacinasalis</name>
    <dbReference type="NCBI Taxonomy" id="87458"/>
    <lineage>
        <taxon>Bacteria</taxon>
        <taxon>Bacillati</taxon>
        <taxon>Bacillota</taxon>
        <taxon>Bacilli</taxon>
        <taxon>Lactobacillales</taxon>
        <taxon>Aerococcaceae</taxon>
        <taxon>Ruoffia</taxon>
    </lineage>
</organism>
<feature type="active site" description="Proton acceptor" evidence="10">
    <location>
        <position position="178"/>
    </location>
</feature>
<dbReference type="Pfam" id="PF07687">
    <property type="entry name" value="M20_dimer"/>
    <property type="match status" value="1"/>
</dbReference>
<protein>
    <recommendedName>
        <fullName evidence="9">Peptidase T</fullName>
        <ecNumber evidence="9">3.4.11.4</ecNumber>
    </recommendedName>
</protein>
<gene>
    <name evidence="13" type="primary">pepT</name>
    <name evidence="13" type="ORF">FEZ33_09865</name>
</gene>
<dbReference type="GO" id="GO:0006518">
    <property type="term" value="P:peptide metabolic process"/>
    <property type="evidence" value="ECO:0007669"/>
    <property type="project" value="InterPro"/>
</dbReference>
<sequence length="417" mass="46431">MYSTILERFIRYARFNTRSNPANKHMIPSSPEQVEFALKLENELNLLGLEEVFYDERDGFVTAKVSSNQPDEDIPAIGFMAHIDTADFPSENVNPQVHYNYDGKDVVLNKELDIVMTVKEFPNLKDYVGETLVTTDGTTLLGADCKAGMASIVEVMKHLIENPEIPHGDIWVAFGPDEEIGIGASRFIAEKWPVEFAYTIDGGRTGQLDYETFNAAQAVLTFTGTSVHPGAAKDVMVNPLAEAAKFYQKIPANETPETTSGYEGYYMLGGQTGDLNSVTAIYNIRDHDFDKFEERKAQIKKWVDEQNATYAYPRISCVITNQYANMGNIIKNDSRSFDLAKQAYSAVGVTPRINPMRGGTDGSHLAFKGTATPNLFKGSENSHGQYEFVTVERMKLASDVILSIIELVQDQPVVYHI</sequence>
<comment type="similarity">
    <text evidence="2">Belongs to the peptidase M20B family.</text>
</comment>
<evidence type="ECO:0000256" key="9">
    <source>
        <dbReference type="NCBIfam" id="TIGR01882"/>
    </source>
</evidence>
<dbReference type="Proteomes" id="UP000306420">
    <property type="component" value="Unassembled WGS sequence"/>
</dbReference>
<dbReference type="InterPro" id="IPR001261">
    <property type="entry name" value="ArgE/DapE_CS"/>
</dbReference>
<dbReference type="PANTHER" id="PTHR42994">
    <property type="entry name" value="PEPTIDASE T"/>
    <property type="match status" value="1"/>
</dbReference>
<dbReference type="NCBIfam" id="NF003976">
    <property type="entry name" value="PRK05469.1"/>
    <property type="match status" value="1"/>
</dbReference>
<feature type="binding site" evidence="11">
    <location>
        <position position="383"/>
    </location>
    <ligand>
        <name>Zn(2+)</name>
        <dbReference type="ChEBI" id="CHEBI:29105"/>
        <label>2</label>
    </ligand>
</feature>
<dbReference type="SUPFAM" id="SSF53187">
    <property type="entry name" value="Zn-dependent exopeptidases"/>
    <property type="match status" value="1"/>
</dbReference>
<dbReference type="InterPro" id="IPR010161">
    <property type="entry name" value="Peptidase_M20B"/>
</dbReference>
<keyword evidence="7 11" id="KW-0862">Zinc</keyword>
<dbReference type="PROSITE" id="PS00758">
    <property type="entry name" value="ARGE_DAPE_CPG2_1"/>
    <property type="match status" value="1"/>
</dbReference>
<dbReference type="NCBIfam" id="NF009920">
    <property type="entry name" value="PRK13381.1"/>
    <property type="match status" value="1"/>
</dbReference>
<dbReference type="AlphaFoldDB" id="A0A5R9DXB8"/>
<dbReference type="GO" id="GO:0045148">
    <property type="term" value="F:tripeptide aminopeptidase activity"/>
    <property type="evidence" value="ECO:0007669"/>
    <property type="project" value="UniProtKB-UniRule"/>
</dbReference>
<dbReference type="PANTHER" id="PTHR42994:SF1">
    <property type="entry name" value="PEPTIDASE T"/>
    <property type="match status" value="1"/>
</dbReference>
<name>A0A5R9DXB8_9LACT</name>
<evidence type="ECO:0000256" key="11">
    <source>
        <dbReference type="PIRSR" id="PIRSR037215-2"/>
    </source>
</evidence>
<feature type="binding site" evidence="11">
    <location>
        <position position="82"/>
    </location>
    <ligand>
        <name>Zn(2+)</name>
        <dbReference type="ChEBI" id="CHEBI:29105"/>
        <label>1</label>
    </ligand>
</feature>
<evidence type="ECO:0000313" key="14">
    <source>
        <dbReference type="Proteomes" id="UP000306420"/>
    </source>
</evidence>
<evidence type="ECO:0000256" key="6">
    <source>
        <dbReference type="ARBA" id="ARBA00022801"/>
    </source>
</evidence>
<evidence type="ECO:0000256" key="2">
    <source>
        <dbReference type="ARBA" id="ARBA00009692"/>
    </source>
</evidence>
<evidence type="ECO:0000256" key="5">
    <source>
        <dbReference type="ARBA" id="ARBA00022723"/>
    </source>
</evidence>
<feature type="binding site" evidence="11">
    <location>
        <position position="144"/>
    </location>
    <ligand>
        <name>Zn(2+)</name>
        <dbReference type="ChEBI" id="CHEBI:29105"/>
        <label>2</label>
    </ligand>
</feature>
<dbReference type="EMBL" id="VBSP01000043">
    <property type="protein sequence ID" value="TLQ39940.1"/>
    <property type="molecule type" value="Genomic_DNA"/>
</dbReference>
<dbReference type="Gene3D" id="3.40.630.10">
    <property type="entry name" value="Zn peptidases"/>
    <property type="match status" value="1"/>
</dbReference>
<dbReference type="InterPro" id="IPR036264">
    <property type="entry name" value="Bact_exopeptidase_dim_dom"/>
</dbReference>
<evidence type="ECO:0000256" key="8">
    <source>
        <dbReference type="ARBA" id="ARBA00023049"/>
    </source>
</evidence>
<dbReference type="PIRSF" id="PIRSF037215">
    <property type="entry name" value="Peptidase_M20B"/>
    <property type="match status" value="1"/>
</dbReference>